<dbReference type="EMBL" id="HBUE01235840">
    <property type="protein sequence ID" value="CAG6547157.1"/>
    <property type="molecule type" value="Transcribed_RNA"/>
</dbReference>
<protein>
    <submittedName>
        <fullName evidence="2">(northern house mosquito) hypothetical protein</fullName>
    </submittedName>
</protein>
<organism evidence="2">
    <name type="scientific">Culex pipiens</name>
    <name type="common">House mosquito</name>
    <dbReference type="NCBI Taxonomy" id="7175"/>
    <lineage>
        <taxon>Eukaryota</taxon>
        <taxon>Metazoa</taxon>
        <taxon>Ecdysozoa</taxon>
        <taxon>Arthropoda</taxon>
        <taxon>Hexapoda</taxon>
        <taxon>Insecta</taxon>
        <taxon>Pterygota</taxon>
        <taxon>Neoptera</taxon>
        <taxon>Endopterygota</taxon>
        <taxon>Diptera</taxon>
        <taxon>Nematocera</taxon>
        <taxon>Culicoidea</taxon>
        <taxon>Culicidae</taxon>
        <taxon>Culicinae</taxon>
        <taxon>Culicini</taxon>
        <taxon>Culex</taxon>
        <taxon>Culex</taxon>
    </lineage>
</organism>
<reference evidence="2" key="1">
    <citation type="submission" date="2021-05" db="EMBL/GenBank/DDBJ databases">
        <authorList>
            <person name="Alioto T."/>
            <person name="Alioto T."/>
            <person name="Gomez Garrido J."/>
        </authorList>
    </citation>
    <scope>NUCLEOTIDE SEQUENCE</scope>
</reference>
<feature type="region of interest" description="Disordered" evidence="1">
    <location>
        <begin position="19"/>
        <end position="41"/>
    </location>
</feature>
<proteinExistence type="predicted"/>
<dbReference type="AlphaFoldDB" id="A0A8D8I7P4"/>
<sequence>MLSCSHSVTADSTVQCGVPLPRNVRPTSQRPVPDAGSHHDRSVQLSGGRCYGISLATNFSVDVLFTTQRVVYPRSIDVSAVLLRVKQLLKRCCNNCVRCVNTN</sequence>
<dbReference type="EMBL" id="HBUE01342749">
    <property type="protein sequence ID" value="CAG6599345.1"/>
    <property type="molecule type" value="Transcribed_RNA"/>
</dbReference>
<evidence type="ECO:0000256" key="1">
    <source>
        <dbReference type="SAM" id="MobiDB-lite"/>
    </source>
</evidence>
<name>A0A8D8I7P4_CULPI</name>
<dbReference type="EMBL" id="HBUE01092876">
    <property type="protein sequence ID" value="CAG6482214.1"/>
    <property type="molecule type" value="Transcribed_RNA"/>
</dbReference>
<evidence type="ECO:0000313" key="2">
    <source>
        <dbReference type="EMBL" id="CAG6547157.1"/>
    </source>
</evidence>
<accession>A0A8D8I7P4</accession>